<organism evidence="2 3">
    <name type="scientific">Rohdeia mirabilis</name>
    <dbReference type="NCBI Taxonomy" id="2528008"/>
    <lineage>
        <taxon>Bacteria</taxon>
        <taxon>Pseudomonadati</taxon>
        <taxon>Planctomycetota</taxon>
        <taxon>Planctomycetia</taxon>
        <taxon>Planctomycetia incertae sedis</taxon>
        <taxon>Rohdeia</taxon>
    </lineage>
</organism>
<sequence precursor="true">MALAPFIIAGTILLTAAAPLLDSLDPPPSIEAECGRTSTFMIGHRVISAVTDVEAQNDGFDSDEVAYHIARYKAYYRRNITCLRDECPSPWSFDCVPTSNFVPGVGLGHATPGGYVFSWSDATVTRGCTECTGL</sequence>
<protein>
    <submittedName>
        <fullName evidence="2">Uncharacterized protein</fullName>
    </submittedName>
</protein>
<evidence type="ECO:0000313" key="2">
    <source>
        <dbReference type="EMBL" id="QDU83838.1"/>
    </source>
</evidence>
<name>A0A518CXA1_9BACT</name>
<keyword evidence="3" id="KW-1185">Reference proteome</keyword>
<dbReference type="EMBL" id="CP036290">
    <property type="protein sequence ID" value="QDU83838.1"/>
    <property type="molecule type" value="Genomic_DNA"/>
</dbReference>
<dbReference type="AlphaFoldDB" id="A0A518CXA1"/>
<evidence type="ECO:0000313" key="3">
    <source>
        <dbReference type="Proteomes" id="UP000319342"/>
    </source>
</evidence>
<feature type="signal peptide" evidence="1">
    <location>
        <begin position="1"/>
        <end position="17"/>
    </location>
</feature>
<reference evidence="2 3" key="1">
    <citation type="submission" date="2019-02" db="EMBL/GenBank/DDBJ databases">
        <title>Deep-cultivation of Planctomycetes and their phenomic and genomic characterization uncovers novel biology.</title>
        <authorList>
            <person name="Wiegand S."/>
            <person name="Jogler M."/>
            <person name="Boedeker C."/>
            <person name="Pinto D."/>
            <person name="Vollmers J."/>
            <person name="Rivas-Marin E."/>
            <person name="Kohn T."/>
            <person name="Peeters S.H."/>
            <person name="Heuer A."/>
            <person name="Rast P."/>
            <person name="Oberbeckmann S."/>
            <person name="Bunk B."/>
            <person name="Jeske O."/>
            <person name="Meyerdierks A."/>
            <person name="Storesund J.E."/>
            <person name="Kallscheuer N."/>
            <person name="Luecker S."/>
            <person name="Lage O.M."/>
            <person name="Pohl T."/>
            <person name="Merkel B.J."/>
            <person name="Hornburger P."/>
            <person name="Mueller R.-W."/>
            <person name="Bruemmer F."/>
            <person name="Labrenz M."/>
            <person name="Spormann A.M."/>
            <person name="Op den Camp H."/>
            <person name="Overmann J."/>
            <person name="Amann R."/>
            <person name="Jetten M.S.M."/>
            <person name="Mascher T."/>
            <person name="Medema M.H."/>
            <person name="Devos D.P."/>
            <person name="Kaster A.-K."/>
            <person name="Ovreas L."/>
            <person name="Rohde M."/>
            <person name="Galperin M.Y."/>
            <person name="Jogler C."/>
        </authorList>
    </citation>
    <scope>NUCLEOTIDE SEQUENCE [LARGE SCALE GENOMIC DNA]</scope>
    <source>
        <strain evidence="2 3">Pla163</strain>
    </source>
</reference>
<dbReference type="RefSeq" id="WP_145184265.1">
    <property type="nucleotide sequence ID" value="NZ_CP036290.1"/>
</dbReference>
<gene>
    <name evidence="2" type="ORF">Pla163_09390</name>
</gene>
<feature type="chain" id="PRO_5021739286" evidence="1">
    <location>
        <begin position="18"/>
        <end position="134"/>
    </location>
</feature>
<evidence type="ECO:0000256" key="1">
    <source>
        <dbReference type="SAM" id="SignalP"/>
    </source>
</evidence>
<dbReference type="Proteomes" id="UP000319342">
    <property type="component" value="Chromosome"/>
</dbReference>
<accession>A0A518CXA1</accession>
<keyword evidence="1" id="KW-0732">Signal</keyword>
<proteinExistence type="predicted"/>